<evidence type="ECO:0000256" key="1">
    <source>
        <dbReference type="SAM" id="MobiDB-lite"/>
    </source>
</evidence>
<reference evidence="3 4" key="1">
    <citation type="submission" date="2013-11" db="EMBL/GenBank/DDBJ databases">
        <title>Opisthorchis viverrini - life in the bile duct.</title>
        <authorList>
            <person name="Young N.D."/>
            <person name="Nagarajan N."/>
            <person name="Lin S.J."/>
            <person name="Korhonen P.K."/>
            <person name="Jex A.R."/>
            <person name="Hall R.S."/>
            <person name="Safavi-Hemami H."/>
            <person name="Kaewkong W."/>
            <person name="Bertrand D."/>
            <person name="Gao S."/>
            <person name="Seet Q."/>
            <person name="Wongkham S."/>
            <person name="Teh B.T."/>
            <person name="Wongkham C."/>
            <person name="Intapan P.M."/>
            <person name="Maleewong W."/>
            <person name="Yang X."/>
            <person name="Hu M."/>
            <person name="Wang Z."/>
            <person name="Hofmann A."/>
            <person name="Sternberg P.W."/>
            <person name="Tan P."/>
            <person name="Wang J."/>
            <person name="Gasser R.B."/>
        </authorList>
    </citation>
    <scope>NUCLEOTIDE SEQUENCE [LARGE SCALE GENOMIC DNA]</scope>
</reference>
<keyword evidence="2" id="KW-0472">Membrane</keyword>
<feature type="region of interest" description="Disordered" evidence="1">
    <location>
        <begin position="284"/>
        <end position="346"/>
    </location>
</feature>
<proteinExistence type="predicted"/>
<dbReference type="CTD" id="20315002"/>
<organism evidence="3 4">
    <name type="scientific">Opisthorchis viverrini</name>
    <name type="common">Southeast Asian liver fluke</name>
    <dbReference type="NCBI Taxonomy" id="6198"/>
    <lineage>
        <taxon>Eukaryota</taxon>
        <taxon>Metazoa</taxon>
        <taxon>Spiralia</taxon>
        <taxon>Lophotrochozoa</taxon>
        <taxon>Platyhelminthes</taxon>
        <taxon>Trematoda</taxon>
        <taxon>Digenea</taxon>
        <taxon>Opisthorchiida</taxon>
        <taxon>Opisthorchiata</taxon>
        <taxon>Opisthorchiidae</taxon>
        <taxon>Opisthorchis</taxon>
    </lineage>
</organism>
<feature type="compositionally biased region" description="Polar residues" evidence="1">
    <location>
        <begin position="288"/>
        <end position="304"/>
    </location>
</feature>
<dbReference type="EMBL" id="KL596626">
    <property type="protein sequence ID" value="KER33316.1"/>
    <property type="molecule type" value="Genomic_DNA"/>
</dbReference>
<dbReference type="RefSeq" id="XP_009162950.1">
    <property type="nucleotide sequence ID" value="XM_009164686.1"/>
</dbReference>
<dbReference type="KEGG" id="ovi:T265_00814"/>
<dbReference type="STRING" id="6198.A0A075A1S4"/>
<dbReference type="OrthoDB" id="6279146at2759"/>
<keyword evidence="2" id="KW-1133">Transmembrane helix</keyword>
<keyword evidence="4" id="KW-1185">Reference proteome</keyword>
<dbReference type="Proteomes" id="UP000054324">
    <property type="component" value="Unassembled WGS sequence"/>
</dbReference>
<evidence type="ECO:0000313" key="3">
    <source>
        <dbReference type="EMBL" id="KER33316.1"/>
    </source>
</evidence>
<accession>A0A075A1S4</accession>
<dbReference type="GeneID" id="20315002"/>
<gene>
    <name evidence="3" type="ORF">T265_00814</name>
</gene>
<dbReference type="AlphaFoldDB" id="A0A075A1S4"/>
<evidence type="ECO:0000313" key="4">
    <source>
        <dbReference type="Proteomes" id="UP000054324"/>
    </source>
</evidence>
<sequence length="346" mass="39338">MSIATPGAGVAVEAAEFFTIRDVATNNVRDVYYSVTVSETSVRFPESKLNGGISALNLCLTSESCVSFVTSPNKRQDDIKERPSIIVFQVKNVEFIHMRRPPVPTYKLLQFVLEQSSEHVRLSQCTQRQPHRGLPRLRHLEISKQIAHDVTLKPQRAMLRLKATEFAAPGRILFQSLRYSQTTNSAGLQVSFPLLFLFWFKSQIFYLPLFGGLVILDVGVWRVTRNQRIFEYHDLGVDRVKRPLQYPYDGPFKVISRKDKYFTTKRNGKPDSVSIDRLKVAYVDDSNPDSPAQVDSHTRPQPSCTAIPKQPDPVSQPADEHPLPILKHTRTGRTSKTPIRFADYNL</sequence>
<feature type="transmembrane region" description="Helical" evidence="2">
    <location>
        <begin position="204"/>
        <end position="223"/>
    </location>
</feature>
<name>A0A075A1S4_OPIVI</name>
<evidence type="ECO:0000256" key="2">
    <source>
        <dbReference type="SAM" id="Phobius"/>
    </source>
</evidence>
<keyword evidence="2" id="KW-0812">Transmembrane</keyword>
<protein>
    <submittedName>
        <fullName evidence="3">Uncharacterized protein</fullName>
    </submittedName>
</protein>